<evidence type="ECO:0000313" key="2">
    <source>
        <dbReference type="Proteomes" id="UP000827872"/>
    </source>
</evidence>
<proteinExistence type="predicted"/>
<name>A0ACB8G653_9SAUR</name>
<dbReference type="Proteomes" id="UP000827872">
    <property type="component" value="Linkage Group LG02"/>
</dbReference>
<organism evidence="1 2">
    <name type="scientific">Sphaerodactylus townsendi</name>
    <dbReference type="NCBI Taxonomy" id="933632"/>
    <lineage>
        <taxon>Eukaryota</taxon>
        <taxon>Metazoa</taxon>
        <taxon>Chordata</taxon>
        <taxon>Craniata</taxon>
        <taxon>Vertebrata</taxon>
        <taxon>Euteleostomi</taxon>
        <taxon>Lepidosauria</taxon>
        <taxon>Squamata</taxon>
        <taxon>Bifurcata</taxon>
        <taxon>Gekkota</taxon>
        <taxon>Sphaerodactylidae</taxon>
        <taxon>Sphaerodactylus</taxon>
    </lineage>
</organism>
<evidence type="ECO:0000313" key="1">
    <source>
        <dbReference type="EMBL" id="KAH8014975.1"/>
    </source>
</evidence>
<reference evidence="1" key="1">
    <citation type="submission" date="2021-08" db="EMBL/GenBank/DDBJ databases">
        <title>The first chromosome-level gecko genome reveals the dynamic sex chromosomes of Neotropical dwarf geckos (Sphaerodactylidae: Sphaerodactylus).</title>
        <authorList>
            <person name="Pinto B.J."/>
            <person name="Keating S.E."/>
            <person name="Gamble T."/>
        </authorList>
    </citation>
    <scope>NUCLEOTIDE SEQUENCE</scope>
    <source>
        <strain evidence="1">TG3544</strain>
    </source>
</reference>
<comment type="caution">
    <text evidence="1">The sequence shown here is derived from an EMBL/GenBank/DDBJ whole genome shotgun (WGS) entry which is preliminary data.</text>
</comment>
<sequence length="183" mass="20707">MQLEKELLERQLQVHTLQEISTYLLAQSDDGEYVDANEKVHVIGKKLKQLLQGVSQDLKTARSSQDISAFLPGMDELDSRGAHQEPEITCMYKNKVDGRKILGGRSDAKVEERGVASPPAPKTPSFFYRLLRAALPLQLLFLLLLLLAFMIPYSEEDYSCTRANNFARSFYPMLRYTKGPPPT</sequence>
<gene>
    <name evidence="1" type="ORF">K3G42_032711</name>
</gene>
<dbReference type="EMBL" id="CM037615">
    <property type="protein sequence ID" value="KAH8014975.1"/>
    <property type="molecule type" value="Genomic_DNA"/>
</dbReference>
<keyword evidence="2" id="KW-1185">Reference proteome</keyword>
<accession>A0ACB8G653</accession>
<protein>
    <submittedName>
        <fullName evidence="1">Uncharacterized protein</fullName>
    </submittedName>
</protein>